<gene>
    <name evidence="1" type="ordered locus">Sta7437_3017</name>
</gene>
<evidence type="ECO:0000313" key="2">
    <source>
        <dbReference type="Proteomes" id="UP000010473"/>
    </source>
</evidence>
<dbReference type="OrthoDB" id="573957at2"/>
<protein>
    <recommendedName>
        <fullName evidence="3">DDE transposase family protein</fullName>
    </recommendedName>
</protein>
<dbReference type="KEGG" id="scs:Sta7437_3017"/>
<dbReference type="eggNOG" id="ENOG5032ZMI">
    <property type="taxonomic scope" value="Bacteria"/>
</dbReference>
<organism evidence="1 2">
    <name type="scientific">Stanieria cyanosphaera (strain ATCC 29371 / PCC 7437)</name>
    <dbReference type="NCBI Taxonomy" id="111780"/>
    <lineage>
        <taxon>Bacteria</taxon>
        <taxon>Bacillati</taxon>
        <taxon>Cyanobacteriota</taxon>
        <taxon>Cyanophyceae</taxon>
        <taxon>Pleurocapsales</taxon>
        <taxon>Dermocarpellaceae</taxon>
        <taxon>Stanieria</taxon>
    </lineage>
</organism>
<dbReference type="Proteomes" id="UP000010473">
    <property type="component" value="Chromosome"/>
</dbReference>
<evidence type="ECO:0008006" key="3">
    <source>
        <dbReference type="Google" id="ProtNLM"/>
    </source>
</evidence>
<evidence type="ECO:0000313" key="1">
    <source>
        <dbReference type="EMBL" id="AFZ36535.1"/>
    </source>
</evidence>
<dbReference type="AlphaFoldDB" id="K9XVA6"/>
<keyword evidence="2" id="KW-1185">Reference proteome</keyword>
<name>K9XVA6_STAC7</name>
<sequence>MNNSQQWYIIKQSDGTCQITSTTDQSDLSADQSWGPFNSQAEAVAKKIGLIRAGKCQPL</sequence>
<dbReference type="PATRIC" id="fig|111780.3.peg.3135"/>
<proteinExistence type="predicted"/>
<accession>K9XVA6</accession>
<dbReference type="RefSeq" id="WP_015194201.1">
    <property type="nucleotide sequence ID" value="NC_019748.1"/>
</dbReference>
<dbReference type="HOGENOM" id="CLU_188954_0_0_3"/>
<dbReference type="EMBL" id="CP003653">
    <property type="protein sequence ID" value="AFZ36535.1"/>
    <property type="molecule type" value="Genomic_DNA"/>
</dbReference>
<reference evidence="2" key="1">
    <citation type="journal article" date="2013" name="Proc. Natl. Acad. Sci. U.S.A.">
        <title>Improving the coverage of the cyanobacterial phylum using diversity-driven genome sequencing.</title>
        <authorList>
            <person name="Shih P.M."/>
            <person name="Wu D."/>
            <person name="Latifi A."/>
            <person name="Axen S.D."/>
            <person name="Fewer D.P."/>
            <person name="Talla E."/>
            <person name="Calteau A."/>
            <person name="Cai F."/>
            <person name="Tandeau de Marsac N."/>
            <person name="Rippka R."/>
            <person name="Herdman M."/>
            <person name="Sivonen K."/>
            <person name="Coursin T."/>
            <person name="Laurent T."/>
            <person name="Goodwin L."/>
            <person name="Nolan M."/>
            <person name="Davenport K.W."/>
            <person name="Han C.S."/>
            <person name="Rubin E.M."/>
            <person name="Eisen J.A."/>
            <person name="Woyke T."/>
            <person name="Gugger M."/>
            <person name="Kerfeld C.A."/>
        </authorList>
    </citation>
    <scope>NUCLEOTIDE SEQUENCE [LARGE SCALE GENOMIC DNA]</scope>
    <source>
        <strain evidence="2">ATCC 29371 / PCC 7437</strain>
    </source>
</reference>